<organism evidence="1 2">
    <name type="scientific">Flavobacterium gillisiae</name>
    <dbReference type="NCBI Taxonomy" id="150146"/>
    <lineage>
        <taxon>Bacteria</taxon>
        <taxon>Pseudomonadati</taxon>
        <taxon>Bacteroidota</taxon>
        <taxon>Flavobacteriia</taxon>
        <taxon>Flavobacteriales</taxon>
        <taxon>Flavobacteriaceae</taxon>
        <taxon>Flavobacterium</taxon>
    </lineage>
</organism>
<keyword evidence="2" id="KW-1185">Reference proteome</keyword>
<reference evidence="2" key="1">
    <citation type="submission" date="2016-10" db="EMBL/GenBank/DDBJ databases">
        <authorList>
            <person name="Varghese N."/>
            <person name="Submissions S."/>
        </authorList>
    </citation>
    <scope>NUCLEOTIDE SEQUENCE [LARGE SCALE GENOMIC DNA]</scope>
    <source>
        <strain evidence="2">DSM 22376</strain>
    </source>
</reference>
<dbReference type="STRING" id="150146.SAMN05443667_105266"/>
<evidence type="ECO:0000313" key="1">
    <source>
        <dbReference type="EMBL" id="SEA56435.1"/>
    </source>
</evidence>
<name>A0A1H4C7L3_9FLAO</name>
<gene>
    <name evidence="1" type="ORF">SAMN05443667_105266</name>
</gene>
<evidence type="ECO:0000313" key="2">
    <source>
        <dbReference type="Proteomes" id="UP000198951"/>
    </source>
</evidence>
<dbReference type="OrthoDB" id="9882368at2"/>
<dbReference type="RefSeq" id="WP_143031850.1">
    <property type="nucleotide sequence ID" value="NZ_FNRD01000005.1"/>
</dbReference>
<dbReference type="AlphaFoldDB" id="A0A1H4C7L3"/>
<protein>
    <submittedName>
        <fullName evidence="1">Uncharacterized protein</fullName>
    </submittedName>
</protein>
<proteinExistence type="predicted"/>
<sequence>MDILIISVVIVGGFLIFAAMKKGSVKMKKPSRIKSFSTTSPLDKSMKTIIQFAQSNGYKVDDFNETNGIIVLSDSASLTSYGYIYPVYLITQSDNSLLIEIGIKSKSTQLIGLDAPHERCCNGIRTAIYASS</sequence>
<dbReference type="EMBL" id="FNRD01000005">
    <property type="protein sequence ID" value="SEA56435.1"/>
    <property type="molecule type" value="Genomic_DNA"/>
</dbReference>
<dbReference type="Proteomes" id="UP000198951">
    <property type="component" value="Unassembled WGS sequence"/>
</dbReference>
<accession>A0A1H4C7L3</accession>